<reference evidence="6" key="1">
    <citation type="submission" date="2022-12" db="EMBL/GenBank/DDBJ databases">
        <title>Paraconexibacter alkalitolerans sp. nov. and Baekduia alba sp. nov., isolated from soil and emended description of the genera Paraconexibacter (Chun et al., 2020) and Baekduia (An et al., 2020).</title>
        <authorList>
            <person name="Vieira S."/>
            <person name="Huber K.J."/>
            <person name="Geppert A."/>
            <person name="Wolf J."/>
            <person name="Neumann-Schaal M."/>
            <person name="Muesken M."/>
            <person name="Overmann J."/>
        </authorList>
    </citation>
    <scope>NUCLEOTIDE SEQUENCE</scope>
    <source>
        <strain evidence="6">AEG42_29</strain>
    </source>
</reference>
<gene>
    <name evidence="6" type="primary">gltC_1</name>
    <name evidence="6" type="ORF">DSM112329_00597</name>
</gene>
<dbReference type="PROSITE" id="PS50931">
    <property type="entry name" value="HTH_LYSR"/>
    <property type="match status" value="1"/>
</dbReference>
<dbReference type="SUPFAM" id="SSF53850">
    <property type="entry name" value="Periplasmic binding protein-like II"/>
    <property type="match status" value="1"/>
</dbReference>
<evidence type="ECO:0000256" key="1">
    <source>
        <dbReference type="ARBA" id="ARBA00009437"/>
    </source>
</evidence>
<evidence type="ECO:0000256" key="4">
    <source>
        <dbReference type="ARBA" id="ARBA00023163"/>
    </source>
</evidence>
<evidence type="ECO:0000313" key="6">
    <source>
        <dbReference type="EMBL" id="XAY03776.1"/>
    </source>
</evidence>
<keyword evidence="4" id="KW-0804">Transcription</keyword>
<comment type="similarity">
    <text evidence="1">Belongs to the LysR transcriptional regulatory family.</text>
</comment>
<dbReference type="InterPro" id="IPR005119">
    <property type="entry name" value="LysR_subst-bd"/>
</dbReference>
<feature type="domain" description="HTH lysR-type" evidence="5">
    <location>
        <begin position="1"/>
        <end position="59"/>
    </location>
</feature>
<proteinExistence type="inferred from homology"/>
<evidence type="ECO:0000256" key="3">
    <source>
        <dbReference type="ARBA" id="ARBA00023125"/>
    </source>
</evidence>
<dbReference type="Gene3D" id="1.10.10.10">
    <property type="entry name" value="Winged helix-like DNA-binding domain superfamily/Winged helix DNA-binding domain"/>
    <property type="match status" value="1"/>
</dbReference>
<dbReference type="EMBL" id="CP114014">
    <property type="protein sequence ID" value="XAY03776.1"/>
    <property type="molecule type" value="Genomic_DNA"/>
</dbReference>
<keyword evidence="3" id="KW-0238">DNA-binding</keyword>
<accession>A0AAU7AQ57</accession>
<dbReference type="GO" id="GO:0003700">
    <property type="term" value="F:DNA-binding transcription factor activity"/>
    <property type="evidence" value="ECO:0007669"/>
    <property type="project" value="InterPro"/>
</dbReference>
<dbReference type="PANTHER" id="PTHR30346:SF29">
    <property type="entry name" value="LYSR SUBSTRATE-BINDING"/>
    <property type="match status" value="1"/>
</dbReference>
<evidence type="ECO:0000256" key="2">
    <source>
        <dbReference type="ARBA" id="ARBA00023015"/>
    </source>
</evidence>
<keyword evidence="2" id="KW-0805">Transcription regulation</keyword>
<dbReference type="RefSeq" id="WP_354700328.1">
    <property type="nucleotide sequence ID" value="NZ_CP114014.1"/>
</dbReference>
<dbReference type="PANTHER" id="PTHR30346">
    <property type="entry name" value="TRANSCRIPTIONAL DUAL REGULATOR HCAR-RELATED"/>
    <property type="match status" value="1"/>
</dbReference>
<dbReference type="GO" id="GO:0032993">
    <property type="term" value="C:protein-DNA complex"/>
    <property type="evidence" value="ECO:0007669"/>
    <property type="project" value="TreeGrafter"/>
</dbReference>
<dbReference type="InterPro" id="IPR036388">
    <property type="entry name" value="WH-like_DNA-bd_sf"/>
</dbReference>
<dbReference type="Pfam" id="PF03466">
    <property type="entry name" value="LysR_substrate"/>
    <property type="match status" value="1"/>
</dbReference>
<dbReference type="AlphaFoldDB" id="A0AAU7AQ57"/>
<dbReference type="Pfam" id="PF00126">
    <property type="entry name" value="HTH_1"/>
    <property type="match status" value="1"/>
</dbReference>
<dbReference type="InterPro" id="IPR000847">
    <property type="entry name" value="LysR_HTH_N"/>
</dbReference>
<evidence type="ECO:0000259" key="5">
    <source>
        <dbReference type="PROSITE" id="PS50931"/>
    </source>
</evidence>
<organism evidence="6">
    <name type="scientific">Paraconexibacter sp. AEG42_29</name>
    <dbReference type="NCBI Taxonomy" id="2997339"/>
    <lineage>
        <taxon>Bacteria</taxon>
        <taxon>Bacillati</taxon>
        <taxon>Actinomycetota</taxon>
        <taxon>Thermoleophilia</taxon>
        <taxon>Solirubrobacterales</taxon>
        <taxon>Paraconexibacteraceae</taxon>
        <taxon>Paraconexibacter</taxon>
    </lineage>
</organism>
<name>A0AAU7AQ57_9ACTN</name>
<dbReference type="CDD" id="cd08423">
    <property type="entry name" value="PBP2_LTTR_like_6"/>
    <property type="match status" value="1"/>
</dbReference>
<dbReference type="KEGG" id="parq:DSM112329_00597"/>
<dbReference type="SUPFAM" id="SSF46785">
    <property type="entry name" value="Winged helix' DNA-binding domain"/>
    <property type="match status" value="1"/>
</dbReference>
<dbReference type="InterPro" id="IPR036390">
    <property type="entry name" value="WH_DNA-bd_sf"/>
</dbReference>
<protein>
    <submittedName>
        <fullName evidence="6">HTH-type transcriptional regulator GltC</fullName>
    </submittedName>
</protein>
<dbReference type="GO" id="GO:0003677">
    <property type="term" value="F:DNA binding"/>
    <property type="evidence" value="ECO:0007669"/>
    <property type="project" value="UniProtKB-KW"/>
</dbReference>
<dbReference type="Gene3D" id="3.40.190.10">
    <property type="entry name" value="Periplasmic binding protein-like II"/>
    <property type="match status" value="2"/>
</dbReference>
<sequence length="311" mass="32384">MLHLGRLRTLREVADRGTIAAAADALHLTPSAVSQQLSALEREIGHRLVEKDGRTIRLTPLAEVLVRRADAVFAEVQVLQAEVAAHAAGEQARLHVAAFATAITSLIAPAAIALRESSPGLELRVTMAEAPEAFAGLGRQELDIVISMEASGAPTHDDPRFAREELLTDVLDLVVPAGHPLAGAGPVPLTAAGAERWVVPPGGWTCEQVVVGACHAAGFTPRVAHRSADWNAVMALVAAGLGVALVPRLARTAIVPGAVVVPVEGTAPARHLFVACRRGHQDAPALRRTIDALHTAARGTVGHDAPVMLAA</sequence>